<evidence type="ECO:0000313" key="3">
    <source>
        <dbReference type="EMBL" id="KAJ8760872.1"/>
    </source>
</evidence>
<dbReference type="AlphaFoldDB" id="A0AAV8T294"/>
<feature type="domain" description="GCK" evidence="2">
    <location>
        <begin position="153"/>
        <end position="213"/>
    </location>
</feature>
<dbReference type="InterPro" id="IPR012891">
    <property type="entry name" value="GCK_dom"/>
</dbReference>
<dbReference type="Gene3D" id="1.10.287.2900">
    <property type="match status" value="1"/>
</dbReference>
<reference evidence="3 4" key="1">
    <citation type="submission" date="2021-09" db="EMBL/GenBank/DDBJ databases">
        <title>Genomic insights and catalytic innovation underlie evolution of tropane alkaloids biosynthesis.</title>
        <authorList>
            <person name="Wang Y.-J."/>
            <person name="Tian T."/>
            <person name="Huang J.-P."/>
            <person name="Huang S.-X."/>
        </authorList>
    </citation>
    <scope>NUCLEOTIDE SEQUENCE [LARGE SCALE GENOMIC DNA]</scope>
    <source>
        <strain evidence="3">KIB-2018</strain>
        <tissue evidence="3">Leaf</tissue>
    </source>
</reference>
<evidence type="ECO:0000256" key="1">
    <source>
        <dbReference type="SAM" id="MobiDB-lite"/>
    </source>
</evidence>
<protein>
    <recommendedName>
        <fullName evidence="2">GCK domain-containing protein</fullName>
    </recommendedName>
</protein>
<dbReference type="PANTHER" id="PTHR34357">
    <property type="entry name" value="F7A19.14 PROTEIN-RELATED"/>
    <property type="match status" value="1"/>
</dbReference>
<organism evidence="3 4">
    <name type="scientific">Erythroxylum novogranatense</name>
    <dbReference type="NCBI Taxonomy" id="1862640"/>
    <lineage>
        <taxon>Eukaryota</taxon>
        <taxon>Viridiplantae</taxon>
        <taxon>Streptophyta</taxon>
        <taxon>Embryophyta</taxon>
        <taxon>Tracheophyta</taxon>
        <taxon>Spermatophyta</taxon>
        <taxon>Magnoliopsida</taxon>
        <taxon>eudicotyledons</taxon>
        <taxon>Gunneridae</taxon>
        <taxon>Pentapetalae</taxon>
        <taxon>rosids</taxon>
        <taxon>fabids</taxon>
        <taxon>Malpighiales</taxon>
        <taxon>Erythroxylaceae</taxon>
        <taxon>Erythroxylum</taxon>
    </lineage>
</organism>
<evidence type="ECO:0000259" key="2">
    <source>
        <dbReference type="SMART" id="SM01227"/>
    </source>
</evidence>
<comment type="caution">
    <text evidence="3">The sequence shown here is derived from an EMBL/GenBank/DDBJ whole genome shotgun (WGS) entry which is preliminary data.</text>
</comment>
<accession>A0AAV8T294</accession>
<gene>
    <name evidence="3" type="ORF">K2173_021910</name>
</gene>
<evidence type="ECO:0000313" key="4">
    <source>
        <dbReference type="Proteomes" id="UP001159364"/>
    </source>
</evidence>
<feature type="compositionally biased region" description="Low complexity" evidence="1">
    <location>
        <begin position="1"/>
        <end position="16"/>
    </location>
</feature>
<dbReference type="Pfam" id="PF07802">
    <property type="entry name" value="GCK"/>
    <property type="match status" value="2"/>
</dbReference>
<sequence length="217" mass="24802">MSSSPPQTPFSTTRFPEGYPREYALPFTNNEISDESDHPEQPIEANNEDNNHQEPEDEDEDEEEGECGFCLFMKGGGCKEAFIAWENCVQEGENNKEDIVEKCFEVTSALKKCMDAHSDYYEPILRAEKAAEEEAVKELEKEIAVKDSPSNEKDRGEPPLDSKDCEEGEKNKDDIVEKCLKLTADLRRCIDVNKDYYESILRWNRTTLLSKDLSVNV</sequence>
<feature type="region of interest" description="Disordered" evidence="1">
    <location>
        <begin position="140"/>
        <end position="171"/>
    </location>
</feature>
<proteinExistence type="predicted"/>
<feature type="domain" description="GCK" evidence="2">
    <location>
        <begin position="65"/>
        <end position="139"/>
    </location>
</feature>
<feature type="region of interest" description="Disordered" evidence="1">
    <location>
        <begin position="1"/>
        <end position="66"/>
    </location>
</feature>
<feature type="compositionally biased region" description="Acidic residues" evidence="1">
    <location>
        <begin position="55"/>
        <end position="66"/>
    </location>
</feature>
<dbReference type="PANTHER" id="PTHR34357:SF2">
    <property type="entry name" value="F26F24.3-RELATED"/>
    <property type="match status" value="1"/>
</dbReference>
<keyword evidence="4" id="KW-1185">Reference proteome</keyword>
<name>A0AAV8T294_9ROSI</name>
<dbReference type="EMBL" id="JAIWQS010000007">
    <property type="protein sequence ID" value="KAJ8760872.1"/>
    <property type="molecule type" value="Genomic_DNA"/>
</dbReference>
<dbReference type="Proteomes" id="UP001159364">
    <property type="component" value="Linkage Group LG07"/>
</dbReference>
<dbReference type="SMART" id="SM01227">
    <property type="entry name" value="GCK"/>
    <property type="match status" value="2"/>
</dbReference>